<dbReference type="AlphaFoldDB" id="A0A1I7HNG2"/>
<evidence type="ECO:0000256" key="5">
    <source>
        <dbReference type="ARBA" id="ARBA00023316"/>
    </source>
</evidence>
<dbReference type="SMART" id="SM01245">
    <property type="entry name" value="Jag_N"/>
    <property type="match status" value="1"/>
</dbReference>
<accession>A0A1I7HNG2</accession>
<reference evidence="9" key="1">
    <citation type="submission" date="2016-10" db="EMBL/GenBank/DDBJ databases">
        <authorList>
            <person name="Varghese N."/>
        </authorList>
    </citation>
    <scope>NUCLEOTIDE SEQUENCE [LARGE SCALE GENOMIC DNA]</scope>
    <source>
        <strain evidence="9">DSM 17980</strain>
    </source>
</reference>
<dbReference type="Pfam" id="PF14804">
    <property type="entry name" value="Jag_N"/>
    <property type="match status" value="1"/>
</dbReference>
<dbReference type="GO" id="GO:0003723">
    <property type="term" value="F:RNA binding"/>
    <property type="evidence" value="ECO:0007669"/>
    <property type="project" value="UniProtKB-UniRule"/>
</dbReference>
<dbReference type="NCBIfam" id="NF041568">
    <property type="entry name" value="Jag_EloR"/>
    <property type="match status" value="1"/>
</dbReference>
<sequence>MKTVVATGRTVEDAVRSALVRLGVPKERVQVRVLQEPVKPRFGFFGGRDARVEVSVIPTVEEICQEFVEGVLRRMGIRAEVHVRTGRSEDGGLSLYVDCAEEDAALVIGRRGSTLDALQYLVNVIANQGREGYIRISLDCGDYRRRRRESLEKKAERAAERAVRTKRPVWLEAMPASDRKIIHTYLQGRTDVTTTSEGSDPHRKVVIIPVVSSEPARSVRTRRHSR</sequence>
<dbReference type="RefSeq" id="WP_074950502.1">
    <property type="nucleotide sequence ID" value="NZ_FPBV01000005.1"/>
</dbReference>
<keyword evidence="3 6" id="KW-0133">Cell shape</keyword>
<proteinExistence type="inferred from homology"/>
<organism evidence="8 9">
    <name type="scientific">Alicyclobacillus macrosporangiidus</name>
    <dbReference type="NCBI Taxonomy" id="392015"/>
    <lineage>
        <taxon>Bacteria</taxon>
        <taxon>Bacillati</taxon>
        <taxon>Bacillota</taxon>
        <taxon>Bacilli</taxon>
        <taxon>Bacillales</taxon>
        <taxon>Alicyclobacillaceae</taxon>
        <taxon>Alicyclobacillus</taxon>
    </lineage>
</organism>
<dbReference type="InterPro" id="IPR036867">
    <property type="entry name" value="R3H_dom_sf"/>
</dbReference>
<evidence type="ECO:0000313" key="9">
    <source>
        <dbReference type="Proteomes" id="UP000183508"/>
    </source>
</evidence>
<dbReference type="InterPro" id="IPR015946">
    <property type="entry name" value="KH_dom-like_a/b"/>
</dbReference>
<evidence type="ECO:0000256" key="2">
    <source>
        <dbReference type="ARBA" id="ARBA00022884"/>
    </source>
</evidence>
<evidence type="ECO:0000313" key="8">
    <source>
        <dbReference type="EMBL" id="SFU62242.1"/>
    </source>
</evidence>
<feature type="domain" description="R3H" evidence="7">
    <location>
        <begin position="145"/>
        <end position="211"/>
    </location>
</feature>
<evidence type="ECO:0000259" key="7">
    <source>
        <dbReference type="PROSITE" id="PS51061"/>
    </source>
</evidence>
<name>A0A1I7HNG2_9BACL</name>
<dbReference type="HAMAP" id="MF_00867">
    <property type="entry name" value="KhpB"/>
    <property type="match status" value="1"/>
</dbReference>
<dbReference type="SMART" id="SM00393">
    <property type="entry name" value="R3H"/>
    <property type="match status" value="1"/>
</dbReference>
<dbReference type="GO" id="GO:0009252">
    <property type="term" value="P:peptidoglycan biosynthetic process"/>
    <property type="evidence" value="ECO:0007669"/>
    <property type="project" value="UniProtKB-UniRule"/>
</dbReference>
<dbReference type="OrthoDB" id="9794483at2"/>
<evidence type="ECO:0000256" key="6">
    <source>
        <dbReference type="HAMAP-Rule" id="MF_00867"/>
    </source>
</evidence>
<evidence type="ECO:0000256" key="3">
    <source>
        <dbReference type="ARBA" id="ARBA00022960"/>
    </source>
</evidence>
<dbReference type="PROSITE" id="PS51061">
    <property type="entry name" value="R3H"/>
    <property type="match status" value="1"/>
</dbReference>
<dbReference type="EMBL" id="FPBV01000005">
    <property type="protein sequence ID" value="SFU62242.1"/>
    <property type="molecule type" value="Genomic_DNA"/>
</dbReference>
<dbReference type="Pfam" id="PF13083">
    <property type="entry name" value="KH_KhpA-B"/>
    <property type="match status" value="1"/>
</dbReference>
<dbReference type="PANTHER" id="PTHR35800">
    <property type="entry name" value="PROTEIN JAG"/>
    <property type="match status" value="1"/>
</dbReference>
<dbReference type="Pfam" id="PF01424">
    <property type="entry name" value="R3H"/>
    <property type="match status" value="1"/>
</dbReference>
<comment type="subcellular location">
    <subcellularLocation>
        <location evidence="6">Cytoplasm</location>
    </subcellularLocation>
</comment>
<dbReference type="InterPro" id="IPR034079">
    <property type="entry name" value="R3H_KhpB"/>
</dbReference>
<keyword evidence="1 6" id="KW-0963">Cytoplasm</keyword>
<dbReference type="InterPro" id="IPR001374">
    <property type="entry name" value="R3H_dom"/>
</dbReference>
<dbReference type="CDD" id="cd02414">
    <property type="entry name" value="KH-II_Jag"/>
    <property type="match status" value="1"/>
</dbReference>
<dbReference type="GO" id="GO:0008360">
    <property type="term" value="P:regulation of cell shape"/>
    <property type="evidence" value="ECO:0007669"/>
    <property type="project" value="UniProtKB-KW"/>
</dbReference>
<dbReference type="Gene3D" id="3.30.300.20">
    <property type="match status" value="1"/>
</dbReference>
<comment type="domain">
    <text evidence="6">Has an N-terminal Jag-N domain and 2 RNA-binding domains (KH and R3H).</text>
</comment>
<dbReference type="InterPro" id="IPR039247">
    <property type="entry name" value="KhpB"/>
</dbReference>
<keyword evidence="2 6" id="KW-0694">RNA-binding</keyword>
<dbReference type="Gene3D" id="3.30.1370.50">
    <property type="entry name" value="R3H-like domain"/>
    <property type="match status" value="1"/>
</dbReference>
<dbReference type="STRING" id="392015.SAMN05421543_10512"/>
<protein>
    <recommendedName>
        <fullName evidence="6">RNA-binding protein KhpB</fullName>
    </recommendedName>
    <alternativeName>
        <fullName evidence="6">RNA-binding protein EloR</fullName>
    </alternativeName>
</protein>
<comment type="function">
    <text evidence="6">A probable RNA chaperone. Forms a complex with KhpA which binds to cellular RNA and controls its expression. Plays a role in peptidoglycan (PG) homeostasis and cell length regulation.</text>
</comment>
<dbReference type="CDD" id="cd02644">
    <property type="entry name" value="R3H_jag"/>
    <property type="match status" value="1"/>
</dbReference>
<feature type="region of interest" description="Jag_N domain" evidence="6">
    <location>
        <begin position="5"/>
        <end position="55"/>
    </location>
</feature>
<dbReference type="SUPFAM" id="SSF82708">
    <property type="entry name" value="R3H domain"/>
    <property type="match status" value="1"/>
</dbReference>
<dbReference type="PANTHER" id="PTHR35800:SF1">
    <property type="entry name" value="RNA-BINDING PROTEIN KHPB"/>
    <property type="match status" value="1"/>
</dbReference>
<evidence type="ECO:0000256" key="1">
    <source>
        <dbReference type="ARBA" id="ARBA00022490"/>
    </source>
</evidence>
<keyword evidence="9" id="KW-1185">Reference proteome</keyword>
<dbReference type="InterPro" id="IPR038247">
    <property type="entry name" value="Jag_N_dom_sf"/>
</dbReference>
<dbReference type="Gene3D" id="3.30.30.80">
    <property type="entry name" value="probable RNA-binding protein from clostridium symbiosum atcc 14940"/>
    <property type="match status" value="1"/>
</dbReference>
<dbReference type="GO" id="GO:0005737">
    <property type="term" value="C:cytoplasm"/>
    <property type="evidence" value="ECO:0007669"/>
    <property type="project" value="UniProtKB-SubCell"/>
</dbReference>
<comment type="similarity">
    <text evidence="6">Belongs to the KhpB RNA-binding protein family.</text>
</comment>
<dbReference type="InterPro" id="IPR032782">
    <property type="entry name" value="KhpB_N"/>
</dbReference>
<dbReference type="eggNOG" id="COG1847">
    <property type="taxonomic scope" value="Bacteria"/>
</dbReference>
<dbReference type="Proteomes" id="UP000183508">
    <property type="component" value="Unassembled WGS sequence"/>
</dbReference>
<keyword evidence="5 6" id="KW-0961">Cell wall biogenesis/degradation</keyword>
<comment type="subunit">
    <text evidence="6">Forms a complex with KhpA.</text>
</comment>
<dbReference type="InterPro" id="IPR038008">
    <property type="entry name" value="Jag_KH"/>
</dbReference>
<dbReference type="GO" id="GO:0071555">
    <property type="term" value="P:cell wall organization"/>
    <property type="evidence" value="ECO:0007669"/>
    <property type="project" value="UniProtKB-KW"/>
</dbReference>
<gene>
    <name evidence="6" type="primary">khpB</name>
    <name evidence="6" type="synonym">eloR</name>
    <name evidence="8" type="ORF">SAMN05421543_10512</name>
</gene>
<keyword evidence="4 6" id="KW-0143">Chaperone</keyword>
<evidence type="ECO:0000256" key="4">
    <source>
        <dbReference type="ARBA" id="ARBA00023186"/>
    </source>
</evidence>